<sequence length="495" mass="57707">MQIQCTQADHQNQQIIGICIGSNCQYQRPYCHDCLHNHVQHFNKLISLEHLNEWIQKRVAVINDLQKNAQECKSVLDSLINIFIPYFNINLEQSGISEIDNIIKGLCKVEVFESQFFNHLNQLIQEIKQIIEEILKQSKSQTDQQQVIKVQAQQPQIMQSLIQEQNNQVNILKPNLKPFTFELIKQNTIQQDEYCYAIAFNKDSSIVVAGCKEKINVYQHKEGKLDQIQVLCEHQDNVFTLNFMRNTNDFVSGSLDKLIIIWQMNGNNQWNCQLKLNGHSNSIFCLLLNNNDDLIVSGSSDKQIKFWIKQNQWLCQQTITDHTREVYSLSLNDQQNKVISCSKDCQIFVIEQSQLDKKWSVIQKIKVEKFGYRLCFINDNQFTFQPLFGEQMQIYEIDCNTKQYRKTKEIIVKCGSISENNLFPQQYLKSKCLLVNKNGKHVNLMRKKENGEFIFDQSIQFGVSGLYGQLSQDGEYLITWDCSSNEIQIRKSRAG</sequence>
<keyword evidence="1" id="KW-0853">WD repeat</keyword>
<accession>A0A8S1MWL6</accession>
<gene>
    <name evidence="2" type="ORF">PSON_ATCC_30995.1.T0410356</name>
</gene>
<dbReference type="FunFam" id="2.130.10.10:FF:001434">
    <property type="entry name" value="Uncharacterized protein"/>
    <property type="match status" value="1"/>
</dbReference>
<keyword evidence="3" id="KW-1185">Reference proteome</keyword>
<dbReference type="PANTHER" id="PTHR19920">
    <property type="entry name" value="WD40 PROTEIN CIAO1"/>
    <property type="match status" value="1"/>
</dbReference>
<dbReference type="Pfam" id="PF00400">
    <property type="entry name" value="WD40"/>
    <property type="match status" value="3"/>
</dbReference>
<dbReference type="InterPro" id="IPR001680">
    <property type="entry name" value="WD40_rpt"/>
</dbReference>
<evidence type="ECO:0000256" key="1">
    <source>
        <dbReference type="PROSITE-ProRule" id="PRU00221"/>
    </source>
</evidence>
<comment type="caution">
    <text evidence="2">The sequence shown here is derived from an EMBL/GenBank/DDBJ whole genome shotgun (WGS) entry which is preliminary data.</text>
</comment>
<dbReference type="PROSITE" id="PS50294">
    <property type="entry name" value="WD_REPEATS_REGION"/>
    <property type="match status" value="2"/>
</dbReference>
<name>A0A8S1MWL6_9CILI</name>
<feature type="repeat" description="WD" evidence="1">
    <location>
        <begin position="231"/>
        <end position="265"/>
    </location>
</feature>
<evidence type="ECO:0000313" key="2">
    <source>
        <dbReference type="EMBL" id="CAD8081345.1"/>
    </source>
</evidence>
<dbReference type="GO" id="GO:0016226">
    <property type="term" value="P:iron-sulfur cluster assembly"/>
    <property type="evidence" value="ECO:0007669"/>
    <property type="project" value="TreeGrafter"/>
</dbReference>
<dbReference type="Proteomes" id="UP000692954">
    <property type="component" value="Unassembled WGS sequence"/>
</dbReference>
<dbReference type="PANTHER" id="PTHR19920:SF0">
    <property type="entry name" value="CYTOSOLIC IRON-SULFUR PROTEIN ASSEMBLY PROTEIN CIAO1-RELATED"/>
    <property type="match status" value="1"/>
</dbReference>
<dbReference type="OrthoDB" id="273067at2759"/>
<proteinExistence type="predicted"/>
<organism evidence="2 3">
    <name type="scientific">Paramecium sonneborni</name>
    <dbReference type="NCBI Taxonomy" id="65129"/>
    <lineage>
        <taxon>Eukaryota</taxon>
        <taxon>Sar</taxon>
        <taxon>Alveolata</taxon>
        <taxon>Ciliophora</taxon>
        <taxon>Intramacronucleata</taxon>
        <taxon>Oligohymenophorea</taxon>
        <taxon>Peniculida</taxon>
        <taxon>Parameciidae</taxon>
        <taxon>Paramecium</taxon>
    </lineage>
</organism>
<feature type="repeat" description="WD" evidence="1">
    <location>
        <begin position="276"/>
        <end position="307"/>
    </location>
</feature>
<dbReference type="PROSITE" id="PS50082">
    <property type="entry name" value="WD_REPEATS_2"/>
    <property type="match status" value="2"/>
</dbReference>
<reference evidence="2" key="1">
    <citation type="submission" date="2021-01" db="EMBL/GenBank/DDBJ databases">
        <authorList>
            <consortium name="Genoscope - CEA"/>
            <person name="William W."/>
        </authorList>
    </citation>
    <scope>NUCLEOTIDE SEQUENCE</scope>
</reference>
<dbReference type="EMBL" id="CAJJDN010000041">
    <property type="protein sequence ID" value="CAD8081345.1"/>
    <property type="molecule type" value="Genomic_DNA"/>
</dbReference>
<dbReference type="GO" id="GO:0097361">
    <property type="term" value="C:cytosolic [4Fe-4S] assembly targeting complex"/>
    <property type="evidence" value="ECO:0007669"/>
    <property type="project" value="TreeGrafter"/>
</dbReference>
<evidence type="ECO:0000313" key="3">
    <source>
        <dbReference type="Proteomes" id="UP000692954"/>
    </source>
</evidence>
<protein>
    <submittedName>
        <fullName evidence="2">Uncharacterized protein</fullName>
    </submittedName>
</protein>
<dbReference type="AlphaFoldDB" id="A0A8S1MWL6"/>
<dbReference type="SMART" id="SM00320">
    <property type="entry name" value="WD40"/>
    <property type="match status" value="4"/>
</dbReference>